<reference evidence="2 3" key="1">
    <citation type="submission" date="2020-07" db="EMBL/GenBank/DDBJ databases">
        <authorList>
            <person name="Sun Q."/>
        </authorList>
    </citation>
    <scope>NUCLEOTIDE SEQUENCE [LARGE SCALE GENOMIC DNA]</scope>
    <source>
        <strain evidence="2 3">MAH-1</strain>
    </source>
</reference>
<dbReference type="Proteomes" id="UP000535020">
    <property type="component" value="Unassembled WGS sequence"/>
</dbReference>
<evidence type="ECO:0000313" key="3">
    <source>
        <dbReference type="Proteomes" id="UP000535020"/>
    </source>
</evidence>
<keyword evidence="1" id="KW-0472">Membrane</keyword>
<keyword evidence="1" id="KW-1133">Transmembrane helix</keyword>
<accession>A0A7Y8XYY7</accession>
<protein>
    <submittedName>
        <fullName evidence="2">Uncharacterized protein</fullName>
    </submittedName>
</protein>
<proteinExistence type="predicted"/>
<evidence type="ECO:0000256" key="1">
    <source>
        <dbReference type="SAM" id="Phobius"/>
    </source>
</evidence>
<organism evidence="2 3">
    <name type="scientific">Flavobacterium agri</name>
    <dbReference type="NCBI Taxonomy" id="2743471"/>
    <lineage>
        <taxon>Bacteria</taxon>
        <taxon>Pseudomonadati</taxon>
        <taxon>Bacteroidota</taxon>
        <taxon>Flavobacteriia</taxon>
        <taxon>Flavobacteriales</taxon>
        <taxon>Flavobacteriaceae</taxon>
        <taxon>Flavobacterium</taxon>
    </lineage>
</organism>
<name>A0A7Y8XYY7_9FLAO</name>
<comment type="caution">
    <text evidence="2">The sequence shown here is derived from an EMBL/GenBank/DDBJ whole genome shotgun (WGS) entry which is preliminary data.</text>
</comment>
<feature type="transmembrane region" description="Helical" evidence="1">
    <location>
        <begin position="222"/>
        <end position="246"/>
    </location>
</feature>
<sequence>MDKIRVIGVSGTGDRLDYRVLVVHKKNNELLVVSSHGYTDFSEITANCERDLPVVLVINVKGVLYRKIDLNDQDDLTWQRSIDFESLSYTGYQTEDALLFMGFCRKNVAEDITATFTKSGYAILDLFTGVFHTALLARAVNRDEIAIDDMRLHFDNGRLIGFGKQEASAETSYAIGTTQIKGAFLPLYAAAVVHFAPASEIVKDNNGNFSTEELRYKKAFRYLGISMLVFFLVSLAASYALTQYYLGQNAQLDMYNLYSDKAYREMLEMEKENGEKRTIVNQSGILSDKFLSFYAYEILQGVPPGVQLNELKVNPLRYALDDKKPVEFEQKVIYLKGYLSNDAGFNQWVQTLKKLDWVAELRLQSLSRDKGQHRIFEIKIAVK</sequence>
<dbReference type="RefSeq" id="WP_176004117.1">
    <property type="nucleotide sequence ID" value="NZ_JABWMI010000001.1"/>
</dbReference>
<keyword evidence="1" id="KW-0812">Transmembrane</keyword>
<dbReference type="EMBL" id="JACBJI010000001">
    <property type="protein sequence ID" value="NYA69291.1"/>
    <property type="molecule type" value="Genomic_DNA"/>
</dbReference>
<gene>
    <name evidence="2" type="ORF">HZF10_00050</name>
</gene>
<evidence type="ECO:0000313" key="2">
    <source>
        <dbReference type="EMBL" id="NYA69291.1"/>
    </source>
</evidence>
<dbReference type="AlphaFoldDB" id="A0A7Y8XYY7"/>
<keyword evidence="3" id="KW-1185">Reference proteome</keyword>